<reference evidence="8 9" key="1">
    <citation type="submission" date="2016-10" db="EMBL/GenBank/DDBJ databases">
        <authorList>
            <person name="de Groot N.N."/>
        </authorList>
    </citation>
    <scope>NUCLEOTIDE SEQUENCE [LARGE SCALE GENOMIC DNA]</scope>
    <source>
        <strain evidence="8 9">DSM 21632</strain>
    </source>
</reference>
<gene>
    <name evidence="8" type="ORF">SAMN05192534_10933</name>
</gene>
<evidence type="ECO:0000259" key="7">
    <source>
        <dbReference type="Pfam" id="PF12698"/>
    </source>
</evidence>
<feature type="transmembrane region" description="Helical" evidence="6">
    <location>
        <begin position="234"/>
        <end position="262"/>
    </location>
</feature>
<evidence type="ECO:0000256" key="2">
    <source>
        <dbReference type="ARBA" id="ARBA00022475"/>
    </source>
</evidence>
<keyword evidence="2" id="KW-1003">Cell membrane</keyword>
<proteinExistence type="predicted"/>
<feature type="transmembrane region" description="Helical" evidence="6">
    <location>
        <begin position="318"/>
        <end position="334"/>
    </location>
</feature>
<evidence type="ECO:0000256" key="6">
    <source>
        <dbReference type="SAM" id="Phobius"/>
    </source>
</evidence>
<feature type="transmembrane region" description="Helical" evidence="6">
    <location>
        <begin position="188"/>
        <end position="213"/>
    </location>
</feature>
<feature type="transmembrane region" description="Helical" evidence="6">
    <location>
        <begin position="340"/>
        <end position="358"/>
    </location>
</feature>
<feature type="transmembrane region" description="Helical" evidence="6">
    <location>
        <begin position="20"/>
        <end position="38"/>
    </location>
</feature>
<dbReference type="STRING" id="568899.SAMN05192534_10933"/>
<evidence type="ECO:0000256" key="4">
    <source>
        <dbReference type="ARBA" id="ARBA00022989"/>
    </source>
</evidence>
<keyword evidence="3 6" id="KW-0812">Transmembrane</keyword>
<sequence>MNNFWITVTHTAGKRIRSKAFIWSTVITMLLIIGMMNANTILSSFSNDEQDEDVPQSIAVVDNTTSNDTMGEMLASNEEGSFHYVNYTDGNQQEALEQARNEVYDFVLTLNGDPANLEAELFGSGNDYRMGQEVEQDVQRVKESVVTNQLDLNEEELAMIYSPVAFIEQPLTKNGEVQTEETHMQAYWMVYGLVFVIYLIVLSLGSMIATEVATEKSSRVMELIVSSVNPIVQMFGKLVGIGIVGLVNLASLVAAVIIGFLINDNNMLSSILGGAADVSLLVYALILIILGYFVYGGMAAMLGALVSRAEEVNQAIQPLIFLAMIAFFMAIFGLNAPDNIFIHVLSYIPFFTPQLLFLRIGMGTVPVWETILIVGLLILSAILINLLAARIYKGGVLMYGKFSFKNGIKQALTMSKKEK</sequence>
<keyword evidence="9" id="KW-1185">Reference proteome</keyword>
<dbReference type="Pfam" id="PF12698">
    <property type="entry name" value="ABC2_membrane_3"/>
    <property type="match status" value="1"/>
</dbReference>
<dbReference type="PANTHER" id="PTHR30294">
    <property type="entry name" value="MEMBRANE COMPONENT OF ABC TRANSPORTER YHHJ-RELATED"/>
    <property type="match status" value="1"/>
</dbReference>
<feature type="domain" description="ABC-2 type transporter transmembrane" evidence="7">
    <location>
        <begin position="19"/>
        <end position="389"/>
    </location>
</feature>
<dbReference type="EMBL" id="FNDK01000009">
    <property type="protein sequence ID" value="SDH67554.1"/>
    <property type="molecule type" value="Genomic_DNA"/>
</dbReference>
<feature type="transmembrane region" description="Helical" evidence="6">
    <location>
        <begin position="370"/>
        <end position="392"/>
    </location>
</feature>
<dbReference type="GO" id="GO:0005886">
    <property type="term" value="C:plasma membrane"/>
    <property type="evidence" value="ECO:0007669"/>
    <property type="project" value="UniProtKB-SubCell"/>
</dbReference>
<evidence type="ECO:0000256" key="1">
    <source>
        <dbReference type="ARBA" id="ARBA00004651"/>
    </source>
</evidence>
<feature type="transmembrane region" description="Helical" evidence="6">
    <location>
        <begin position="282"/>
        <end position="306"/>
    </location>
</feature>
<dbReference type="AlphaFoldDB" id="A0A1G8ECE4"/>
<dbReference type="InterPro" id="IPR013525">
    <property type="entry name" value="ABC2_TM"/>
</dbReference>
<evidence type="ECO:0000313" key="9">
    <source>
        <dbReference type="Proteomes" id="UP000199163"/>
    </source>
</evidence>
<dbReference type="OrthoDB" id="9768837at2"/>
<dbReference type="GO" id="GO:0140359">
    <property type="term" value="F:ABC-type transporter activity"/>
    <property type="evidence" value="ECO:0007669"/>
    <property type="project" value="InterPro"/>
</dbReference>
<keyword evidence="4 6" id="KW-1133">Transmembrane helix</keyword>
<comment type="subcellular location">
    <subcellularLocation>
        <location evidence="1">Cell membrane</location>
        <topology evidence="1">Multi-pass membrane protein</topology>
    </subcellularLocation>
</comment>
<accession>A0A1G8ECE4</accession>
<evidence type="ECO:0000313" key="8">
    <source>
        <dbReference type="EMBL" id="SDH67554.1"/>
    </source>
</evidence>
<dbReference type="Proteomes" id="UP000199163">
    <property type="component" value="Unassembled WGS sequence"/>
</dbReference>
<dbReference type="RefSeq" id="WP_091273120.1">
    <property type="nucleotide sequence ID" value="NZ_FNDK01000009.1"/>
</dbReference>
<organism evidence="8 9">
    <name type="scientific">Alteribacillus persepolensis</name>
    <dbReference type="NCBI Taxonomy" id="568899"/>
    <lineage>
        <taxon>Bacteria</taxon>
        <taxon>Bacillati</taxon>
        <taxon>Bacillota</taxon>
        <taxon>Bacilli</taxon>
        <taxon>Bacillales</taxon>
        <taxon>Bacillaceae</taxon>
        <taxon>Alteribacillus</taxon>
    </lineage>
</organism>
<protein>
    <submittedName>
        <fullName evidence="8">ABC-2 type transport system permease protein</fullName>
    </submittedName>
</protein>
<evidence type="ECO:0000256" key="3">
    <source>
        <dbReference type="ARBA" id="ARBA00022692"/>
    </source>
</evidence>
<evidence type="ECO:0000256" key="5">
    <source>
        <dbReference type="ARBA" id="ARBA00023136"/>
    </source>
</evidence>
<dbReference type="InterPro" id="IPR051449">
    <property type="entry name" value="ABC-2_transporter_component"/>
</dbReference>
<keyword evidence="5 6" id="KW-0472">Membrane</keyword>
<name>A0A1G8ECE4_9BACI</name>
<dbReference type="PANTHER" id="PTHR30294:SF29">
    <property type="entry name" value="MULTIDRUG ABC TRANSPORTER PERMEASE YBHS-RELATED"/>
    <property type="match status" value="1"/>
</dbReference>